<protein>
    <submittedName>
        <fullName evidence="3">Uncharacterized protein</fullName>
    </submittedName>
</protein>
<evidence type="ECO:0000256" key="1">
    <source>
        <dbReference type="SAM" id="SignalP"/>
    </source>
</evidence>
<dbReference type="AlphaFoldDB" id="A0A914PSB8"/>
<evidence type="ECO:0000313" key="3">
    <source>
        <dbReference type="WBParaSite" id="PDA_v2.g21047.t1"/>
    </source>
</evidence>
<accession>A0A914PSB8</accession>
<proteinExistence type="predicted"/>
<sequence length="578" mass="68599">MLSFIILVLDSFINAESPLHKEFYDRCCPSYKKVIDELDEKLACMKDRKEVRDAIMAFSRRYLTPKEYWNRCFEHDGQLDENDPDCEIWGKLCRKTAKHAFFHLHFEKKKWSFFSLTRNNLPPIHFYFNLYYDKHVKLIDYQHCSASERNIGYPHDNLEECFRHYEEVASSIPSKKVIKRYEEMKDLYLKIKAAEDNVHEWFKLLLEVKDVDFVKDNVEVRLGKDYFDVQLWKLYIGFLKQNAEYKRLIHTYSKYCRFFLDDHDMLEKYKNDMIEYGPINLPWHNCYEFEVQNGVEEAAEEISVEPEAVLPFDSSICSRFYDTYFFQSFSLPGPIILYMLKNANDRVLRQLFSSCKYFFVKNPTPICYRLETGSETRFNNEMLTLVDSANPNFYLKSTYITGCIRIFVSNTSFLSSLIPRLYSCKAKYIKIRYQQLSFDELKFLIQHGGVIDLFANDCEIKDANGDYIDLEKIMAFLPNIQFFYMKCIKVNANTGHALSNMKFNAKLSSCTIVGIRGQPFDSNEFLKYCITNKAERLYMNFCFDEEFDADFVKNFGEILSDYKKSNENVSFYLKHGNE</sequence>
<organism evidence="2 3">
    <name type="scientific">Panagrolaimus davidi</name>
    <dbReference type="NCBI Taxonomy" id="227884"/>
    <lineage>
        <taxon>Eukaryota</taxon>
        <taxon>Metazoa</taxon>
        <taxon>Ecdysozoa</taxon>
        <taxon>Nematoda</taxon>
        <taxon>Chromadorea</taxon>
        <taxon>Rhabditida</taxon>
        <taxon>Tylenchina</taxon>
        <taxon>Panagrolaimomorpha</taxon>
        <taxon>Panagrolaimoidea</taxon>
        <taxon>Panagrolaimidae</taxon>
        <taxon>Panagrolaimus</taxon>
    </lineage>
</organism>
<keyword evidence="1" id="KW-0732">Signal</keyword>
<name>A0A914PSB8_9BILA</name>
<reference evidence="3" key="1">
    <citation type="submission" date="2022-11" db="UniProtKB">
        <authorList>
            <consortium name="WormBaseParasite"/>
        </authorList>
    </citation>
    <scope>IDENTIFICATION</scope>
</reference>
<keyword evidence="2" id="KW-1185">Reference proteome</keyword>
<dbReference type="WBParaSite" id="PDA_v2.g21047.t1">
    <property type="protein sequence ID" value="PDA_v2.g21047.t1"/>
    <property type="gene ID" value="PDA_v2.g21047"/>
</dbReference>
<dbReference type="Proteomes" id="UP000887578">
    <property type="component" value="Unplaced"/>
</dbReference>
<feature type="chain" id="PRO_5037114218" evidence="1">
    <location>
        <begin position="16"/>
        <end position="578"/>
    </location>
</feature>
<evidence type="ECO:0000313" key="2">
    <source>
        <dbReference type="Proteomes" id="UP000887578"/>
    </source>
</evidence>
<feature type="signal peptide" evidence="1">
    <location>
        <begin position="1"/>
        <end position="15"/>
    </location>
</feature>